<dbReference type="RefSeq" id="WP_377354338.1">
    <property type="nucleotide sequence ID" value="NZ_JBHTLQ010000044.1"/>
</dbReference>
<proteinExistence type="predicted"/>
<evidence type="ECO:0008006" key="3">
    <source>
        <dbReference type="Google" id="ProtNLM"/>
    </source>
</evidence>
<dbReference type="Proteomes" id="UP001597216">
    <property type="component" value="Unassembled WGS sequence"/>
</dbReference>
<dbReference type="SUPFAM" id="SSF54909">
    <property type="entry name" value="Dimeric alpha+beta barrel"/>
    <property type="match status" value="1"/>
</dbReference>
<organism evidence="1 2">
    <name type="scientific">Phenylobacterium conjunctum</name>
    <dbReference type="NCBI Taxonomy" id="1298959"/>
    <lineage>
        <taxon>Bacteria</taxon>
        <taxon>Pseudomonadati</taxon>
        <taxon>Pseudomonadota</taxon>
        <taxon>Alphaproteobacteria</taxon>
        <taxon>Caulobacterales</taxon>
        <taxon>Caulobacteraceae</taxon>
        <taxon>Phenylobacterium</taxon>
    </lineage>
</organism>
<keyword evidence="2" id="KW-1185">Reference proteome</keyword>
<evidence type="ECO:0000313" key="2">
    <source>
        <dbReference type="Proteomes" id="UP001597216"/>
    </source>
</evidence>
<protein>
    <recommendedName>
        <fullName evidence="3">YCII-related domain-containing protein</fullName>
    </recommendedName>
</protein>
<comment type="caution">
    <text evidence="1">The sequence shown here is derived from an EMBL/GenBank/DDBJ whole genome shotgun (WGS) entry which is preliminary data.</text>
</comment>
<dbReference type="InterPro" id="IPR011008">
    <property type="entry name" value="Dimeric_a/b-barrel"/>
</dbReference>
<evidence type="ECO:0000313" key="1">
    <source>
        <dbReference type="EMBL" id="MFD1192137.1"/>
    </source>
</evidence>
<reference evidence="2" key="1">
    <citation type="journal article" date="2019" name="Int. J. Syst. Evol. Microbiol.">
        <title>The Global Catalogue of Microorganisms (GCM) 10K type strain sequencing project: providing services to taxonomists for standard genome sequencing and annotation.</title>
        <authorList>
            <consortium name="The Broad Institute Genomics Platform"/>
            <consortium name="The Broad Institute Genome Sequencing Center for Infectious Disease"/>
            <person name="Wu L."/>
            <person name="Ma J."/>
        </authorList>
    </citation>
    <scope>NUCLEOTIDE SEQUENCE [LARGE SCALE GENOMIC DNA]</scope>
    <source>
        <strain evidence="2">CCUG 55074</strain>
    </source>
</reference>
<gene>
    <name evidence="1" type="ORF">ACFQ27_16235</name>
</gene>
<dbReference type="EMBL" id="JBHTLQ010000044">
    <property type="protein sequence ID" value="MFD1192137.1"/>
    <property type="molecule type" value="Genomic_DNA"/>
</dbReference>
<accession>A0ABW3T602</accession>
<name>A0ABW3T602_9CAUL</name>
<dbReference type="Gene3D" id="3.30.70.1060">
    <property type="entry name" value="Dimeric alpha+beta barrel"/>
    <property type="match status" value="1"/>
</dbReference>
<sequence>MKTFLALFMGDPNPVSGPPEMSEADMARGMEAWGAWMANNAARIVDAGGPVGVNKTTDKAGVHDARNQVGGYVILTAESHDEAARLFLDHPHFTIFPGDRVEIMERLPIPGAA</sequence>